<dbReference type="InterPro" id="IPR011989">
    <property type="entry name" value="ARM-like"/>
</dbReference>
<sequence length="122" mass="14078">MIDALPQFMPMDNSMLNGNWRYRHEFAKQCNKLCEMYGIEEINRTMSAIALTLANDRVSEVRKEAVHLLSQILARLVDHEWSDLVSSLESSDCPKGTTLTELFIQDLVNGFANTQKWTRRQT</sequence>
<dbReference type="WBParaSite" id="NBR_0000674601-mRNA-1">
    <property type="protein sequence ID" value="NBR_0000674601-mRNA-1"/>
    <property type="gene ID" value="NBR_0000674601"/>
</dbReference>
<evidence type="ECO:0000313" key="3">
    <source>
        <dbReference type="Proteomes" id="UP000271162"/>
    </source>
</evidence>
<dbReference type="InterPro" id="IPR051023">
    <property type="entry name" value="PP2A_Regulatory_Subunit_A"/>
</dbReference>
<evidence type="ECO:0000313" key="4">
    <source>
        <dbReference type="WBParaSite" id="NBR_0000674601-mRNA-1"/>
    </source>
</evidence>
<keyword evidence="1" id="KW-0677">Repeat</keyword>
<dbReference type="Gene3D" id="1.25.10.10">
    <property type="entry name" value="Leucine-rich Repeat Variant"/>
    <property type="match status" value="1"/>
</dbReference>
<dbReference type="PANTHER" id="PTHR10648:SF1">
    <property type="entry name" value="SERINE_THREONINE-PROTEIN PHOSPHATASE 4 REGULATORY SUBUNIT 1"/>
    <property type="match status" value="1"/>
</dbReference>
<proteinExistence type="predicted"/>
<dbReference type="SUPFAM" id="SSF48371">
    <property type="entry name" value="ARM repeat"/>
    <property type="match status" value="1"/>
</dbReference>
<dbReference type="GO" id="GO:0005737">
    <property type="term" value="C:cytoplasm"/>
    <property type="evidence" value="ECO:0007669"/>
    <property type="project" value="TreeGrafter"/>
</dbReference>
<dbReference type="STRING" id="27835.A0A158QXF2"/>
<accession>A0A158QXF2</accession>
<reference evidence="4" key="1">
    <citation type="submission" date="2016-04" db="UniProtKB">
        <authorList>
            <consortium name="WormBaseParasite"/>
        </authorList>
    </citation>
    <scope>IDENTIFICATION</scope>
</reference>
<reference evidence="2 3" key="2">
    <citation type="submission" date="2018-11" db="EMBL/GenBank/DDBJ databases">
        <authorList>
            <consortium name="Pathogen Informatics"/>
        </authorList>
    </citation>
    <scope>NUCLEOTIDE SEQUENCE [LARGE SCALE GENOMIC DNA]</scope>
</reference>
<protein>
    <submittedName>
        <fullName evidence="4">Importin N-terminal domain-containing protein</fullName>
    </submittedName>
</protein>
<dbReference type="InterPro" id="IPR016024">
    <property type="entry name" value="ARM-type_fold"/>
</dbReference>
<dbReference type="AlphaFoldDB" id="A0A158QXF2"/>
<name>A0A158QXF2_NIPBR</name>
<dbReference type="EMBL" id="UYSL01019827">
    <property type="protein sequence ID" value="VDL70336.1"/>
    <property type="molecule type" value="Genomic_DNA"/>
</dbReference>
<evidence type="ECO:0000313" key="2">
    <source>
        <dbReference type="EMBL" id="VDL70336.1"/>
    </source>
</evidence>
<dbReference type="PANTHER" id="PTHR10648">
    <property type="entry name" value="SERINE/THREONINE-PROTEIN PHOSPHATASE PP2A 65 KDA REGULATORY SUBUNIT"/>
    <property type="match status" value="1"/>
</dbReference>
<dbReference type="GO" id="GO:0019888">
    <property type="term" value="F:protein phosphatase regulator activity"/>
    <property type="evidence" value="ECO:0007669"/>
    <property type="project" value="TreeGrafter"/>
</dbReference>
<evidence type="ECO:0000256" key="1">
    <source>
        <dbReference type="ARBA" id="ARBA00022737"/>
    </source>
</evidence>
<keyword evidence="3" id="KW-1185">Reference proteome</keyword>
<gene>
    <name evidence="2" type="ORF">NBR_LOCUS6747</name>
</gene>
<dbReference type="Proteomes" id="UP000271162">
    <property type="component" value="Unassembled WGS sequence"/>
</dbReference>
<organism evidence="4">
    <name type="scientific">Nippostrongylus brasiliensis</name>
    <name type="common">Rat hookworm</name>
    <dbReference type="NCBI Taxonomy" id="27835"/>
    <lineage>
        <taxon>Eukaryota</taxon>
        <taxon>Metazoa</taxon>
        <taxon>Ecdysozoa</taxon>
        <taxon>Nematoda</taxon>
        <taxon>Chromadorea</taxon>
        <taxon>Rhabditida</taxon>
        <taxon>Rhabditina</taxon>
        <taxon>Rhabditomorpha</taxon>
        <taxon>Strongyloidea</taxon>
        <taxon>Heligmosomidae</taxon>
        <taxon>Nippostrongylus</taxon>
    </lineage>
</organism>